<feature type="transmembrane region" description="Helical" evidence="1">
    <location>
        <begin position="7"/>
        <end position="24"/>
    </location>
</feature>
<accession>A4C307</accession>
<organism evidence="2 3">
    <name type="scientific">Polaribacter irgensii 23-P</name>
    <dbReference type="NCBI Taxonomy" id="313594"/>
    <lineage>
        <taxon>Bacteria</taxon>
        <taxon>Pseudomonadati</taxon>
        <taxon>Bacteroidota</taxon>
        <taxon>Flavobacteriia</taxon>
        <taxon>Flavobacteriales</taxon>
        <taxon>Flavobacteriaceae</taxon>
    </lineage>
</organism>
<dbReference type="EMBL" id="AAOG01000006">
    <property type="protein sequence ID" value="EAR11478.1"/>
    <property type="molecule type" value="Genomic_DNA"/>
</dbReference>
<reference evidence="2 3" key="1">
    <citation type="submission" date="2006-02" db="EMBL/GenBank/DDBJ databases">
        <authorList>
            <person name="Murray A."/>
            <person name="Staley J."/>
            <person name="Ferriera S."/>
            <person name="Johnson J."/>
            <person name="Kravitz S."/>
            <person name="Halpern A."/>
            <person name="Remington K."/>
            <person name="Beeson K."/>
            <person name="Tran B."/>
            <person name="Rogers Y.-H."/>
            <person name="Friedman R."/>
            <person name="Venter J.C."/>
        </authorList>
    </citation>
    <scope>NUCLEOTIDE SEQUENCE [LARGE SCALE GENOMIC DNA]</scope>
    <source>
        <strain evidence="2 3">23-P</strain>
    </source>
</reference>
<dbReference type="HOGENOM" id="CLU_1584983_0_0_10"/>
<proteinExistence type="predicted"/>
<dbReference type="eggNOG" id="ENOG5033VYM">
    <property type="taxonomic scope" value="Bacteria"/>
</dbReference>
<evidence type="ECO:0000313" key="3">
    <source>
        <dbReference type="Proteomes" id="UP000003053"/>
    </source>
</evidence>
<dbReference type="RefSeq" id="WP_004569829.1">
    <property type="nucleotide sequence ID" value="NZ_CH724148.1"/>
</dbReference>
<protein>
    <submittedName>
        <fullName evidence="2">Uncharacterized protein</fullName>
    </submittedName>
</protein>
<dbReference type="OrthoDB" id="9778341at2"/>
<evidence type="ECO:0000313" key="2">
    <source>
        <dbReference type="EMBL" id="EAR11478.1"/>
    </source>
</evidence>
<dbReference type="Proteomes" id="UP000003053">
    <property type="component" value="Unassembled WGS sequence"/>
</dbReference>
<feature type="transmembrane region" description="Helical" evidence="1">
    <location>
        <begin position="30"/>
        <end position="48"/>
    </location>
</feature>
<gene>
    <name evidence="2" type="ORF">PI23P_06041</name>
</gene>
<keyword evidence="1" id="KW-1133">Transmembrane helix</keyword>
<keyword evidence="1" id="KW-0812">Transmembrane</keyword>
<keyword evidence="3" id="KW-1185">Reference proteome</keyword>
<keyword evidence="1" id="KW-0472">Membrane</keyword>
<evidence type="ECO:0000256" key="1">
    <source>
        <dbReference type="SAM" id="Phobius"/>
    </source>
</evidence>
<dbReference type="AlphaFoldDB" id="A4C307"/>
<comment type="caution">
    <text evidence="2">The sequence shown here is derived from an EMBL/GenBank/DDBJ whole genome shotgun (WGS) entry which is preliminary data.</text>
</comment>
<sequence>MKTLKHISVAFLIMLISGLSSYYLKPNNPIMMTFLFLIVGFFFFNLILRKSLSFKSYFTSRYNLFTTKVRTEKSYDIPKELMFEKIIEVINHSDFKLVETDENKFEILAISKITFKSWGENLYINFETKGNETIMKFCSSTLFQMYSWGKNEKNYDNLLNEIESSLIV</sequence>
<name>A4C307_9FLAO</name>